<dbReference type="RefSeq" id="WP_136423295.1">
    <property type="nucleotide sequence ID" value="NZ_SSSN01000003.1"/>
</dbReference>
<reference evidence="5 6" key="1">
    <citation type="submission" date="2019-04" db="EMBL/GenBank/DDBJ databases">
        <authorList>
            <person name="Jiang L."/>
        </authorList>
    </citation>
    <scope>NUCLEOTIDE SEQUENCE [LARGE SCALE GENOMIC DNA]</scope>
    <source>
        <strain evidence="5 6">YIM 131861</strain>
    </source>
</reference>
<accession>A0A4S4FYF9</accession>
<dbReference type="Proteomes" id="UP000307380">
    <property type="component" value="Unassembled WGS sequence"/>
</dbReference>
<dbReference type="GO" id="GO:0006508">
    <property type="term" value="P:proteolysis"/>
    <property type="evidence" value="ECO:0007669"/>
    <property type="project" value="UniProtKB-KW"/>
</dbReference>
<organism evidence="5 6">
    <name type="scientific">Orlajensenia flava</name>
    <dbReference type="NCBI Taxonomy" id="2565934"/>
    <lineage>
        <taxon>Bacteria</taxon>
        <taxon>Bacillati</taxon>
        <taxon>Actinomycetota</taxon>
        <taxon>Actinomycetes</taxon>
        <taxon>Micrococcales</taxon>
        <taxon>Microbacteriaceae</taxon>
        <taxon>Orlajensenia</taxon>
    </lineage>
</organism>
<dbReference type="GO" id="GO:0008236">
    <property type="term" value="F:serine-type peptidase activity"/>
    <property type="evidence" value="ECO:0007669"/>
    <property type="project" value="UniProtKB-KW"/>
</dbReference>
<keyword evidence="4" id="KW-0720">Serine protease</keyword>
<evidence type="ECO:0000256" key="1">
    <source>
        <dbReference type="ARBA" id="ARBA00006534"/>
    </source>
</evidence>
<dbReference type="Gene3D" id="3.40.50.880">
    <property type="match status" value="1"/>
</dbReference>
<comment type="caution">
    <text evidence="5">The sequence shown here is derived from an EMBL/GenBank/DDBJ whole genome shotgun (WGS) entry which is preliminary data.</text>
</comment>
<evidence type="ECO:0000256" key="3">
    <source>
        <dbReference type="ARBA" id="ARBA00022801"/>
    </source>
</evidence>
<keyword evidence="2" id="KW-0645">Protease</keyword>
<gene>
    <name evidence="5" type="ORF">E6C70_06380</name>
</gene>
<evidence type="ECO:0000313" key="5">
    <source>
        <dbReference type="EMBL" id="THG35654.1"/>
    </source>
</evidence>
<dbReference type="AlphaFoldDB" id="A0A4S4FYF9"/>
<keyword evidence="3" id="KW-0378">Hydrolase</keyword>
<dbReference type="OrthoDB" id="3078420at2"/>
<proteinExistence type="inferred from homology"/>
<dbReference type="InterPro" id="IPR005320">
    <property type="entry name" value="Peptidase_S51"/>
</dbReference>
<dbReference type="SUPFAM" id="SSF52317">
    <property type="entry name" value="Class I glutamine amidotransferase-like"/>
    <property type="match status" value="1"/>
</dbReference>
<dbReference type="EMBL" id="SSSN01000003">
    <property type="protein sequence ID" value="THG35654.1"/>
    <property type="molecule type" value="Genomic_DNA"/>
</dbReference>
<protein>
    <submittedName>
        <fullName evidence="5">Peptidase S51</fullName>
    </submittedName>
</protein>
<evidence type="ECO:0000256" key="4">
    <source>
        <dbReference type="ARBA" id="ARBA00022825"/>
    </source>
</evidence>
<dbReference type="InterPro" id="IPR029062">
    <property type="entry name" value="Class_I_gatase-like"/>
</dbReference>
<name>A0A4S4FYF9_9MICO</name>
<evidence type="ECO:0000313" key="6">
    <source>
        <dbReference type="Proteomes" id="UP000307380"/>
    </source>
</evidence>
<dbReference type="Pfam" id="PF03575">
    <property type="entry name" value="Peptidase_S51"/>
    <property type="match status" value="1"/>
</dbReference>
<evidence type="ECO:0000256" key="2">
    <source>
        <dbReference type="ARBA" id="ARBA00022670"/>
    </source>
</evidence>
<sequence>MSIHLVGGGASPDPAPEVYGAFLIEAAARAASVGRDPARIAIITVRDGADATHSDTLVALLSAAGEFDAHATVIDHGDELAPRALADVDGIVVGGGLTPAYLDAVMPHALELRRQVADGVPYLGFSAGAMIAADRAVIGGWQVGGVPVAPEDASEDLDELTVQQGVGLVDVSIDVHAAQWGTLSRLVAAAEAGLVDGGLAIDEDTVLVVGEGGLTVSGAGSVWRVIPAESGVIVSTLGA</sequence>
<keyword evidence="6" id="KW-1185">Reference proteome</keyword>
<comment type="similarity">
    <text evidence="1">Belongs to the peptidase S51 family.</text>
</comment>